<dbReference type="STRING" id="1302690.BUE76_07090"/>
<name>A0A1M4WL41_9BACT</name>
<dbReference type="PANTHER" id="PTHR42951:SF17">
    <property type="entry name" value="METALLO-BETA-LACTAMASE DOMAIN-CONTAINING PROTEIN"/>
    <property type="match status" value="1"/>
</dbReference>
<sequence>MSAKIPQREATATEETELYYNAWVVAPHVWRLKDVFVNVYIIQDPTSQDWVLVDAGLKSTAQHIRKLAEEVIGRHIRPVAIVLTHGHFDHRGSLQELADEWQAPVYAHHMEQPYLNGTSSYPPPDPGVGGGLMATMSFLYPKTPIDITEHLNELPEDGTIPGMPEWRWIHTPGHTPGHISLFRNRDGVLIAGDACVTTVQESAISVATQMPFLSGPPKYFTPDWGAAARSVRELADLKPQVIATGHGKSFYGEIAMKELNRLSKNFWQRGIPASGRYVKEPALFDVDGIPTYLPPKRGVMLKRVLTAAALLAVGYYIVKHNRQKGLLGKVQKSVGKHIMGSSWIALGAAAPASSAAPTIPLIPAL</sequence>
<dbReference type="PANTHER" id="PTHR42951">
    <property type="entry name" value="METALLO-BETA-LACTAMASE DOMAIN-CONTAINING"/>
    <property type="match status" value="1"/>
</dbReference>
<accession>A0A1M4WL41</accession>
<dbReference type="SMART" id="SM00849">
    <property type="entry name" value="Lactamase_B"/>
    <property type="match status" value="1"/>
</dbReference>
<dbReference type="Pfam" id="PF00753">
    <property type="entry name" value="Lactamase_B"/>
    <property type="match status" value="1"/>
</dbReference>
<evidence type="ECO:0000313" key="2">
    <source>
        <dbReference type="EMBL" id="SHE81917.1"/>
    </source>
</evidence>
<dbReference type="InterPro" id="IPR036866">
    <property type="entry name" value="RibonucZ/Hydroxyglut_hydro"/>
</dbReference>
<protein>
    <submittedName>
        <fullName evidence="2">Glyoxylase, beta-lactamase superfamily II</fullName>
    </submittedName>
</protein>
<reference evidence="2 3" key="1">
    <citation type="submission" date="2016-11" db="EMBL/GenBank/DDBJ databases">
        <authorList>
            <person name="Jaros S."/>
            <person name="Januszkiewicz K."/>
            <person name="Wedrychowicz H."/>
        </authorList>
    </citation>
    <scope>NUCLEOTIDE SEQUENCE [LARGE SCALE GENOMIC DNA]</scope>
    <source>
        <strain evidence="2 3">DSM 26897</strain>
    </source>
</reference>
<feature type="domain" description="Metallo-beta-lactamase" evidence="1">
    <location>
        <begin position="36"/>
        <end position="246"/>
    </location>
</feature>
<evidence type="ECO:0000259" key="1">
    <source>
        <dbReference type="SMART" id="SM00849"/>
    </source>
</evidence>
<dbReference type="CDD" id="cd07721">
    <property type="entry name" value="yflN-like_MBL-fold"/>
    <property type="match status" value="1"/>
</dbReference>
<dbReference type="OrthoDB" id="9802248at2"/>
<evidence type="ECO:0000313" key="3">
    <source>
        <dbReference type="Proteomes" id="UP000184368"/>
    </source>
</evidence>
<dbReference type="SUPFAM" id="SSF56281">
    <property type="entry name" value="Metallo-hydrolase/oxidoreductase"/>
    <property type="match status" value="1"/>
</dbReference>
<organism evidence="2 3">
    <name type="scientific">Cnuella takakiae</name>
    <dbReference type="NCBI Taxonomy" id="1302690"/>
    <lineage>
        <taxon>Bacteria</taxon>
        <taxon>Pseudomonadati</taxon>
        <taxon>Bacteroidota</taxon>
        <taxon>Chitinophagia</taxon>
        <taxon>Chitinophagales</taxon>
        <taxon>Chitinophagaceae</taxon>
        <taxon>Cnuella</taxon>
    </lineage>
</organism>
<dbReference type="AlphaFoldDB" id="A0A1M4WL41"/>
<dbReference type="InterPro" id="IPR050855">
    <property type="entry name" value="NDM-1-like"/>
</dbReference>
<dbReference type="Proteomes" id="UP000184368">
    <property type="component" value="Unassembled WGS sequence"/>
</dbReference>
<proteinExistence type="predicted"/>
<dbReference type="RefSeq" id="WP_073040481.1">
    <property type="nucleotide sequence ID" value="NZ_FQUO01000003.1"/>
</dbReference>
<gene>
    <name evidence="2" type="ORF">SAMN05444008_10360</name>
</gene>
<dbReference type="EMBL" id="FQUO01000003">
    <property type="protein sequence ID" value="SHE81917.1"/>
    <property type="molecule type" value="Genomic_DNA"/>
</dbReference>
<keyword evidence="3" id="KW-1185">Reference proteome</keyword>
<dbReference type="Gene3D" id="3.60.15.10">
    <property type="entry name" value="Ribonuclease Z/Hydroxyacylglutathione hydrolase-like"/>
    <property type="match status" value="1"/>
</dbReference>
<dbReference type="InterPro" id="IPR001279">
    <property type="entry name" value="Metallo-B-lactamas"/>
</dbReference>